<feature type="domain" description="Peptidase A1" evidence="12">
    <location>
        <begin position="80"/>
        <end position="425"/>
    </location>
</feature>
<dbReference type="InterPro" id="IPR033876">
    <property type="entry name" value="SAP-like"/>
</dbReference>
<evidence type="ECO:0000256" key="4">
    <source>
        <dbReference type="ARBA" id="ARBA00022750"/>
    </source>
</evidence>
<proteinExistence type="inferred from homology"/>
<protein>
    <recommendedName>
        <fullName evidence="7">Probable aspartic-type endopeptidase OPSB</fullName>
    </recommendedName>
    <alternativeName>
        <fullName evidence="6">Probable aspartic-type endopeptidase opsB</fullName>
    </alternativeName>
</protein>
<evidence type="ECO:0000259" key="12">
    <source>
        <dbReference type="PROSITE" id="PS51767"/>
    </source>
</evidence>
<dbReference type="Proteomes" id="UP001161017">
    <property type="component" value="Unassembled WGS sequence"/>
</dbReference>
<reference evidence="13" key="1">
    <citation type="journal article" date="2023" name="Genome Biol. Evol.">
        <title>First Whole Genome Sequence and Flow Cytometry Genome Size Data for the Lichen-Forming Fungus Ramalina farinacea (Ascomycota).</title>
        <authorList>
            <person name="Llewellyn T."/>
            <person name="Mian S."/>
            <person name="Hill R."/>
            <person name="Leitch I.J."/>
            <person name="Gaya E."/>
        </authorList>
    </citation>
    <scope>NUCLEOTIDE SEQUENCE</scope>
    <source>
        <strain evidence="13">LIQ254RAFAR</strain>
    </source>
</reference>
<feature type="active site" evidence="8">
    <location>
        <position position="301"/>
    </location>
</feature>
<dbReference type="PROSITE" id="PS51767">
    <property type="entry name" value="PEPTIDASE_A1"/>
    <property type="match status" value="1"/>
</dbReference>
<feature type="signal peptide" evidence="11">
    <location>
        <begin position="1"/>
        <end position="17"/>
    </location>
</feature>
<dbReference type="InterPro" id="IPR001461">
    <property type="entry name" value="Aspartic_peptidase_A1"/>
</dbReference>
<evidence type="ECO:0000313" key="14">
    <source>
        <dbReference type="Proteomes" id="UP001161017"/>
    </source>
</evidence>
<comment type="caution">
    <text evidence="13">The sequence shown here is derived from an EMBL/GenBank/DDBJ whole genome shotgun (WGS) entry which is preliminary data.</text>
</comment>
<accession>A0AA43TNK5</accession>
<evidence type="ECO:0000256" key="8">
    <source>
        <dbReference type="PIRSR" id="PIRSR601461-1"/>
    </source>
</evidence>
<keyword evidence="10" id="KW-0812">Transmembrane</keyword>
<keyword evidence="2" id="KW-0645">Protease</keyword>
<dbReference type="GO" id="GO:0004190">
    <property type="term" value="F:aspartic-type endopeptidase activity"/>
    <property type="evidence" value="ECO:0007669"/>
    <property type="project" value="UniProtKB-KW"/>
</dbReference>
<evidence type="ECO:0000256" key="9">
    <source>
        <dbReference type="PIRSR" id="PIRSR601461-2"/>
    </source>
</evidence>
<dbReference type="SUPFAM" id="SSF50630">
    <property type="entry name" value="Acid proteases"/>
    <property type="match status" value="1"/>
</dbReference>
<dbReference type="Pfam" id="PF00026">
    <property type="entry name" value="Asp"/>
    <property type="match status" value="1"/>
</dbReference>
<evidence type="ECO:0000313" key="13">
    <source>
        <dbReference type="EMBL" id="MDI1485566.1"/>
    </source>
</evidence>
<dbReference type="CDD" id="cd05474">
    <property type="entry name" value="SAP_like"/>
    <property type="match status" value="1"/>
</dbReference>
<feature type="transmembrane region" description="Helical" evidence="10">
    <location>
        <begin position="516"/>
        <end position="538"/>
    </location>
</feature>
<evidence type="ECO:0000256" key="11">
    <source>
        <dbReference type="SAM" id="SignalP"/>
    </source>
</evidence>
<evidence type="ECO:0000256" key="1">
    <source>
        <dbReference type="ARBA" id="ARBA00007447"/>
    </source>
</evidence>
<sequence length="539" mass="55593">MAFFPLIATTFLSLTSAFSLPGIGLLHPHQQQKRSPKVFGLDFTKQNVPHNPSAGLLSKRHSKRQAKAFSADLTNAQIAYIINITIGTPPQQFAVQLDTGSADLWVASSDAEACQQTFDNPQGCSVTGGFDGERSKTAKLVDQGGFEIEYEDGSAVQGDYINDTVAIGAMQIKSQQLGIALQTTRVLGIMGIGYSADESVSRGDSDKIYPNIIQSLKDQDMIAAPAYSLWLNDPDSANGSILFGGVDTAKYTPPLTALDIQKGANGSYTDFTVALSSLTFTDASSKQALAKNNIDLPVILDCGTTDTYLPDSIANDILAGVGAINTQELGLVVPCSYASSKAFFTFNFGGDGGPAIQVPMSEFVTPLLTLDGSTPKFPHGGGPACSFGLMSSGPASANTPILLGDSFLRSAYVVYDLANNQIAMAQTKFNVSDSDVQEIPSGGKIPGVTATATGVAVTQSYTGLPLQTNAASKGAAGASVTGAAGSPTFDLGVGKATGTSGKKSAAGALESPARGIMGMVCAMVVGMGMLVGGGLLAVR</sequence>
<comment type="similarity">
    <text evidence="1">Belongs to the peptidase A1 family.</text>
</comment>
<keyword evidence="3 11" id="KW-0732">Signal</keyword>
<keyword evidence="10" id="KW-0472">Membrane</keyword>
<dbReference type="InterPro" id="IPR021109">
    <property type="entry name" value="Peptidase_aspartic_dom_sf"/>
</dbReference>
<keyword evidence="4" id="KW-0064">Aspartyl protease</keyword>
<dbReference type="InterPro" id="IPR033121">
    <property type="entry name" value="PEPTIDASE_A1"/>
</dbReference>
<dbReference type="PRINTS" id="PR00792">
    <property type="entry name" value="PEPSIN"/>
</dbReference>
<feature type="chain" id="PRO_5041372165" description="Probable aspartic-type endopeptidase OPSB" evidence="11">
    <location>
        <begin position="18"/>
        <end position="539"/>
    </location>
</feature>
<organism evidence="13 14">
    <name type="scientific">Ramalina farinacea</name>
    <dbReference type="NCBI Taxonomy" id="258253"/>
    <lineage>
        <taxon>Eukaryota</taxon>
        <taxon>Fungi</taxon>
        <taxon>Dikarya</taxon>
        <taxon>Ascomycota</taxon>
        <taxon>Pezizomycotina</taxon>
        <taxon>Lecanoromycetes</taxon>
        <taxon>OSLEUM clade</taxon>
        <taxon>Lecanoromycetidae</taxon>
        <taxon>Lecanorales</taxon>
        <taxon>Lecanorineae</taxon>
        <taxon>Ramalinaceae</taxon>
        <taxon>Ramalina</taxon>
    </lineage>
</organism>
<gene>
    <name evidence="13" type="ORF">OHK93_000704</name>
</gene>
<evidence type="ECO:0000256" key="2">
    <source>
        <dbReference type="ARBA" id="ARBA00022670"/>
    </source>
</evidence>
<dbReference type="AlphaFoldDB" id="A0AA43TNK5"/>
<evidence type="ECO:0000256" key="10">
    <source>
        <dbReference type="SAM" id="Phobius"/>
    </source>
</evidence>
<dbReference type="GO" id="GO:0006508">
    <property type="term" value="P:proteolysis"/>
    <property type="evidence" value="ECO:0007669"/>
    <property type="project" value="UniProtKB-KW"/>
</dbReference>
<keyword evidence="14" id="KW-1185">Reference proteome</keyword>
<dbReference type="EMBL" id="JAPUFD010000001">
    <property type="protein sequence ID" value="MDI1485566.1"/>
    <property type="molecule type" value="Genomic_DNA"/>
</dbReference>
<keyword evidence="10" id="KW-1133">Transmembrane helix</keyword>
<keyword evidence="5" id="KW-0378">Hydrolase</keyword>
<dbReference type="Gene3D" id="2.40.70.10">
    <property type="entry name" value="Acid Proteases"/>
    <property type="match status" value="2"/>
</dbReference>
<evidence type="ECO:0000256" key="5">
    <source>
        <dbReference type="ARBA" id="ARBA00022801"/>
    </source>
</evidence>
<dbReference type="PANTHER" id="PTHR47966:SF65">
    <property type="entry name" value="ASPARTIC-TYPE ENDOPEPTIDASE"/>
    <property type="match status" value="1"/>
</dbReference>
<dbReference type="PANTHER" id="PTHR47966">
    <property type="entry name" value="BETA-SITE APP-CLEAVING ENZYME, ISOFORM A-RELATED"/>
    <property type="match status" value="1"/>
</dbReference>
<evidence type="ECO:0000256" key="3">
    <source>
        <dbReference type="ARBA" id="ARBA00022729"/>
    </source>
</evidence>
<keyword evidence="9" id="KW-1015">Disulfide bond</keyword>
<name>A0AA43TNK5_9LECA</name>
<feature type="disulfide bond" evidence="9">
    <location>
        <begin position="335"/>
        <end position="385"/>
    </location>
</feature>
<evidence type="ECO:0000256" key="6">
    <source>
        <dbReference type="ARBA" id="ARBA00067536"/>
    </source>
</evidence>
<evidence type="ECO:0000256" key="7">
    <source>
        <dbReference type="ARBA" id="ARBA00068059"/>
    </source>
</evidence>
<feature type="active site" evidence="8">
    <location>
        <position position="98"/>
    </location>
</feature>
<dbReference type="FunFam" id="2.40.70.10:FF:000011">
    <property type="entry name" value="Aspartic protease"/>
    <property type="match status" value="1"/>
</dbReference>